<feature type="region of interest" description="Disordered" evidence="1">
    <location>
        <begin position="56"/>
        <end position="108"/>
    </location>
</feature>
<organism evidence="2 3">
    <name type="scientific">Phytophthora lilii</name>
    <dbReference type="NCBI Taxonomy" id="2077276"/>
    <lineage>
        <taxon>Eukaryota</taxon>
        <taxon>Sar</taxon>
        <taxon>Stramenopiles</taxon>
        <taxon>Oomycota</taxon>
        <taxon>Peronosporomycetes</taxon>
        <taxon>Peronosporales</taxon>
        <taxon>Peronosporaceae</taxon>
        <taxon>Phytophthora</taxon>
    </lineage>
</organism>
<evidence type="ECO:0000256" key="1">
    <source>
        <dbReference type="SAM" id="MobiDB-lite"/>
    </source>
</evidence>
<dbReference type="Proteomes" id="UP001165083">
    <property type="component" value="Unassembled WGS sequence"/>
</dbReference>
<proteinExistence type="predicted"/>
<protein>
    <submittedName>
        <fullName evidence="2">Unnamed protein product</fullName>
    </submittedName>
</protein>
<comment type="caution">
    <text evidence="2">The sequence shown here is derived from an EMBL/GenBank/DDBJ whole genome shotgun (WGS) entry which is preliminary data.</text>
</comment>
<dbReference type="EMBL" id="BSXW01000129">
    <property type="protein sequence ID" value="GMF12696.1"/>
    <property type="molecule type" value="Genomic_DNA"/>
</dbReference>
<evidence type="ECO:0000313" key="3">
    <source>
        <dbReference type="Proteomes" id="UP001165083"/>
    </source>
</evidence>
<dbReference type="OrthoDB" id="157390at2759"/>
<reference evidence="2" key="1">
    <citation type="submission" date="2023-04" db="EMBL/GenBank/DDBJ databases">
        <title>Phytophthora lilii NBRC 32176.</title>
        <authorList>
            <person name="Ichikawa N."/>
            <person name="Sato H."/>
            <person name="Tonouchi N."/>
        </authorList>
    </citation>
    <scope>NUCLEOTIDE SEQUENCE</scope>
    <source>
        <strain evidence="2">NBRC 32176</strain>
    </source>
</reference>
<evidence type="ECO:0000313" key="2">
    <source>
        <dbReference type="EMBL" id="GMF12696.1"/>
    </source>
</evidence>
<gene>
    <name evidence="2" type="ORF">Plil01_000326800</name>
</gene>
<sequence>MKDVDELLVEGVETLEDYLSEQEVASSKIKQVCGAAANAQAESDVNATSCGCTGVSEADEGQASATGARAERGKTNAVDEKDGDSSLHHRRGGKANQEKDLIRPEASDASANLKSDTLLWFSSLPPSDLRQAQKQFANGGLACSRFLSRKLI</sequence>
<feature type="compositionally biased region" description="Basic and acidic residues" evidence="1">
    <location>
        <begin position="69"/>
        <end position="87"/>
    </location>
</feature>
<accession>A0A9W6THH8</accession>
<keyword evidence="3" id="KW-1185">Reference proteome</keyword>
<name>A0A9W6THH8_9STRA</name>
<dbReference type="AlphaFoldDB" id="A0A9W6THH8"/>
<feature type="compositionally biased region" description="Basic and acidic residues" evidence="1">
    <location>
        <begin position="96"/>
        <end position="106"/>
    </location>
</feature>